<name>A0A176VXY8_MARPO</name>
<evidence type="ECO:0000256" key="1">
    <source>
        <dbReference type="SAM" id="MobiDB-lite"/>
    </source>
</evidence>
<gene>
    <name evidence="2" type="ORF">AXG93_3217s1590</name>
</gene>
<feature type="compositionally biased region" description="Pro residues" evidence="1">
    <location>
        <begin position="302"/>
        <end position="312"/>
    </location>
</feature>
<proteinExistence type="predicted"/>
<evidence type="ECO:0000313" key="2">
    <source>
        <dbReference type="EMBL" id="OAE25142.1"/>
    </source>
</evidence>
<sequence>MQIARGAGPDLEGQMDMEMGCENRHSLALWGTSRGGAQLLQLQPLLRLGLRGLASSRFRRNVSAEDGDAPIRRGISVRSSSHRSQRPVEQELDRRKSMSGGCCSCSSRGQPVAIVNNEMRRTRTKEKTAMERFAHGVDMPGFGICCEWQERLEEVQSHPRKQLRKSNRGTHCVVPTPPPNLHEYSLAEQSCGVAGGSSREGQHLHTVSFSKLFHRMSPTDWPSSTLPCRVPNPDPTRLTRLSPACTIIINPQPSSELLIRISNRPRFLSVSEPCAAVVGRRRESGLPSAKIRGPAWDTSSPSPSPSPSPPRSFPKLGWPVQGDNPVSPEA</sequence>
<organism evidence="2 3">
    <name type="scientific">Marchantia polymorpha subsp. ruderalis</name>
    <dbReference type="NCBI Taxonomy" id="1480154"/>
    <lineage>
        <taxon>Eukaryota</taxon>
        <taxon>Viridiplantae</taxon>
        <taxon>Streptophyta</taxon>
        <taxon>Embryophyta</taxon>
        <taxon>Marchantiophyta</taxon>
        <taxon>Marchantiopsida</taxon>
        <taxon>Marchantiidae</taxon>
        <taxon>Marchantiales</taxon>
        <taxon>Marchantiaceae</taxon>
        <taxon>Marchantia</taxon>
    </lineage>
</organism>
<protein>
    <submittedName>
        <fullName evidence="2">Uncharacterized protein</fullName>
    </submittedName>
</protein>
<dbReference type="Proteomes" id="UP000077202">
    <property type="component" value="Unassembled WGS sequence"/>
</dbReference>
<reference evidence="2" key="1">
    <citation type="submission" date="2016-03" db="EMBL/GenBank/DDBJ databases">
        <title>Mechanisms controlling the formation of the plant cell surface in tip-growing cells are functionally conserved among land plants.</title>
        <authorList>
            <person name="Honkanen S."/>
            <person name="Jones V.A."/>
            <person name="Morieri G."/>
            <person name="Champion C."/>
            <person name="Hetherington A.J."/>
            <person name="Kelly S."/>
            <person name="Saint-Marcoux D."/>
            <person name="Proust H."/>
            <person name="Prescott H."/>
            <person name="Dolan L."/>
        </authorList>
    </citation>
    <scope>NUCLEOTIDE SEQUENCE [LARGE SCALE GENOMIC DNA]</scope>
    <source>
        <tissue evidence="2">Whole gametophyte</tissue>
    </source>
</reference>
<keyword evidence="3" id="KW-1185">Reference proteome</keyword>
<accession>A0A176VXY8</accession>
<comment type="caution">
    <text evidence="2">The sequence shown here is derived from an EMBL/GenBank/DDBJ whole genome shotgun (WGS) entry which is preliminary data.</text>
</comment>
<feature type="region of interest" description="Disordered" evidence="1">
    <location>
        <begin position="69"/>
        <end position="93"/>
    </location>
</feature>
<dbReference type="AlphaFoldDB" id="A0A176VXY8"/>
<feature type="compositionally biased region" description="Basic residues" evidence="1">
    <location>
        <begin position="158"/>
        <end position="168"/>
    </location>
</feature>
<dbReference type="EMBL" id="LVLJ01002403">
    <property type="protein sequence ID" value="OAE25142.1"/>
    <property type="molecule type" value="Genomic_DNA"/>
</dbReference>
<feature type="region of interest" description="Disordered" evidence="1">
    <location>
        <begin position="281"/>
        <end position="330"/>
    </location>
</feature>
<evidence type="ECO:0000313" key="3">
    <source>
        <dbReference type="Proteomes" id="UP000077202"/>
    </source>
</evidence>
<feature type="region of interest" description="Disordered" evidence="1">
    <location>
        <begin position="158"/>
        <end position="179"/>
    </location>
</feature>